<evidence type="ECO:0000313" key="2">
    <source>
        <dbReference type="EMBL" id="RKD88907.1"/>
    </source>
</evidence>
<keyword evidence="1" id="KW-0812">Transmembrane</keyword>
<dbReference type="AlphaFoldDB" id="A0A419W0A2"/>
<reference evidence="2 3" key="1">
    <citation type="submission" date="2018-09" db="EMBL/GenBank/DDBJ databases">
        <title>Genomic Encyclopedia of Archaeal and Bacterial Type Strains, Phase II (KMG-II): from individual species to whole genera.</title>
        <authorList>
            <person name="Goeker M."/>
        </authorList>
    </citation>
    <scope>NUCLEOTIDE SEQUENCE [LARGE SCALE GENOMIC DNA]</scope>
    <source>
        <strain evidence="2 3">DSM 13151</strain>
    </source>
</reference>
<dbReference type="EMBL" id="RAPO01000004">
    <property type="protein sequence ID" value="RKD88907.1"/>
    <property type="molecule type" value="Genomic_DNA"/>
</dbReference>
<dbReference type="Proteomes" id="UP000283805">
    <property type="component" value="Unassembled WGS sequence"/>
</dbReference>
<evidence type="ECO:0000313" key="3">
    <source>
        <dbReference type="Proteomes" id="UP000283805"/>
    </source>
</evidence>
<name>A0A419W0A2_9EURY</name>
<proteinExistence type="predicted"/>
<keyword evidence="1" id="KW-0472">Membrane</keyword>
<protein>
    <submittedName>
        <fullName evidence="2">Uncharacterized protein</fullName>
    </submittedName>
</protein>
<comment type="caution">
    <text evidence="2">The sequence shown here is derived from an EMBL/GenBank/DDBJ whole genome shotgun (WGS) entry which is preliminary data.</text>
</comment>
<evidence type="ECO:0000256" key="1">
    <source>
        <dbReference type="SAM" id="Phobius"/>
    </source>
</evidence>
<feature type="transmembrane region" description="Helical" evidence="1">
    <location>
        <begin position="73"/>
        <end position="90"/>
    </location>
</feature>
<sequence length="92" mass="9887">MSDDGADRFGGLHVTGRESSDWMHAAGDTVLEFTSTCWHRFVRPVSPVFEGATVAVVSTAVSAALTVGIDGGPIFYTLTALVTISVYFKYRL</sequence>
<keyword evidence="1" id="KW-1133">Transmembrane helix</keyword>
<gene>
    <name evidence="2" type="ORF">ATJ93_3726</name>
</gene>
<keyword evidence="3" id="KW-1185">Reference proteome</keyword>
<accession>A0A419W0A2</accession>
<organism evidence="2 3">
    <name type="scientific">Halopiger aswanensis</name>
    <dbReference type="NCBI Taxonomy" id="148449"/>
    <lineage>
        <taxon>Archaea</taxon>
        <taxon>Methanobacteriati</taxon>
        <taxon>Methanobacteriota</taxon>
        <taxon>Stenosarchaea group</taxon>
        <taxon>Halobacteria</taxon>
        <taxon>Halobacteriales</taxon>
        <taxon>Natrialbaceae</taxon>
        <taxon>Halopiger</taxon>
    </lineage>
</organism>